<dbReference type="SUPFAM" id="SSF48097">
    <property type="entry name" value="Regulator of G-protein signaling, RGS"/>
    <property type="match status" value="1"/>
</dbReference>
<gene>
    <name evidence="6" type="ORF">JMJ35_007799</name>
</gene>
<keyword evidence="3" id="KW-0157">Chromophore</keyword>
<evidence type="ECO:0000256" key="1">
    <source>
        <dbReference type="ARBA" id="ARBA00022630"/>
    </source>
</evidence>
<evidence type="ECO:0000256" key="4">
    <source>
        <dbReference type="SAM" id="MobiDB-lite"/>
    </source>
</evidence>
<dbReference type="GO" id="GO:0005634">
    <property type="term" value="C:nucleus"/>
    <property type="evidence" value="ECO:0007669"/>
    <property type="project" value="TreeGrafter"/>
</dbReference>
<proteinExistence type="predicted"/>
<organism evidence="6 7">
    <name type="scientific">Cladonia borealis</name>
    <dbReference type="NCBI Taxonomy" id="184061"/>
    <lineage>
        <taxon>Eukaryota</taxon>
        <taxon>Fungi</taxon>
        <taxon>Dikarya</taxon>
        <taxon>Ascomycota</taxon>
        <taxon>Pezizomycotina</taxon>
        <taxon>Lecanoromycetes</taxon>
        <taxon>OSLEUM clade</taxon>
        <taxon>Lecanoromycetidae</taxon>
        <taxon>Lecanorales</taxon>
        <taxon>Lecanorineae</taxon>
        <taxon>Cladoniaceae</taxon>
        <taxon>Cladonia</taxon>
    </lineage>
</organism>
<feature type="compositionally biased region" description="Polar residues" evidence="4">
    <location>
        <begin position="28"/>
        <end position="40"/>
    </location>
</feature>
<keyword evidence="7" id="KW-1185">Reference proteome</keyword>
<accession>A0AA39QWK6</accession>
<dbReference type="AlphaFoldDB" id="A0AA39QWK6"/>
<dbReference type="PANTHER" id="PTHR47429">
    <property type="entry name" value="PROTEIN TWIN LOV 1"/>
    <property type="match status" value="1"/>
</dbReference>
<dbReference type="Gene3D" id="1.10.167.10">
    <property type="entry name" value="Regulator of G-protein Signalling 4, domain 2"/>
    <property type="match status" value="1"/>
</dbReference>
<dbReference type="PANTHER" id="PTHR47429:SF2">
    <property type="entry name" value="PROTEIN TWIN LOV 1"/>
    <property type="match status" value="1"/>
</dbReference>
<dbReference type="Gene3D" id="3.30.450.20">
    <property type="entry name" value="PAS domain"/>
    <property type="match status" value="1"/>
</dbReference>
<evidence type="ECO:0000259" key="5">
    <source>
        <dbReference type="PROSITE" id="PS50132"/>
    </source>
</evidence>
<dbReference type="InterPro" id="IPR000014">
    <property type="entry name" value="PAS"/>
</dbReference>
<evidence type="ECO:0000313" key="7">
    <source>
        <dbReference type="Proteomes" id="UP001166286"/>
    </source>
</evidence>
<feature type="domain" description="RGS" evidence="5">
    <location>
        <begin position="75"/>
        <end position="188"/>
    </location>
</feature>
<dbReference type="Pfam" id="PF00615">
    <property type="entry name" value="RGS"/>
    <property type="match status" value="1"/>
</dbReference>
<dbReference type="Pfam" id="PF13426">
    <property type="entry name" value="PAS_9"/>
    <property type="match status" value="1"/>
</dbReference>
<dbReference type="InterPro" id="IPR044926">
    <property type="entry name" value="RGS_subdomain_2"/>
</dbReference>
<dbReference type="EMBL" id="JAFEKC020000018">
    <property type="protein sequence ID" value="KAK0509405.1"/>
    <property type="molecule type" value="Genomic_DNA"/>
</dbReference>
<sequence length="519" mass="58259">MSLVTRDMAAHNGDDIDTTDDNDHLQLAQRNGSTSHQNGASRDYNAPPSSFSSPKPGSAVDRSNNGLADFFSTEVFQIVLHNPTTAHRLLKFSQARMCGENMEFLEKVDRYNMLLDELATVMADIHHNYTATEAPKQIGVPTNVLKRMNADIKTATTSTLPSMESIFTEAQDNVESILRSAVYPRFVKYQMTNSASKALATDRSRYQGLGDCFCLTDPNKADNPILYASDGFVSVTGYTRSEVVPRNCRFLQGNYTDRTATRRLKASIDAREETVELLLNYKKSGEPFWNLLYVAPLFDAEGKLKFFIGGQINCSTTIRSNTDVLKILSMSDELEDDKESAKSIRDTKPKRSFLGFTRKESTPQLPSSTKRVEVRAEGMEQGLLKQIEKMNFRTQMEIFYTAYSKYLVIKYDTFAIEHYSLGIIDILGITNNSSHDFVGSNIFKFLGQHTSSLPREYKAKVRDALKHGQAISASINLFTLRSLARSRSDDKFFTHWTPCKDEKGAVAYVVVTLSSTLYG</sequence>
<keyword evidence="2" id="KW-0288">FMN</keyword>
<protein>
    <recommendedName>
        <fullName evidence="5">RGS domain-containing protein</fullName>
    </recommendedName>
</protein>
<keyword evidence="1" id="KW-0285">Flavoprotein</keyword>
<dbReference type="SUPFAM" id="SSF55785">
    <property type="entry name" value="PYP-like sensor domain (PAS domain)"/>
    <property type="match status" value="1"/>
</dbReference>
<evidence type="ECO:0000313" key="6">
    <source>
        <dbReference type="EMBL" id="KAK0509405.1"/>
    </source>
</evidence>
<dbReference type="PROSITE" id="PS50132">
    <property type="entry name" value="RGS"/>
    <property type="match status" value="1"/>
</dbReference>
<name>A0AA39QWK6_9LECA</name>
<dbReference type="SMART" id="SM00315">
    <property type="entry name" value="RGS"/>
    <property type="match status" value="1"/>
</dbReference>
<feature type="region of interest" description="Disordered" evidence="4">
    <location>
        <begin position="1"/>
        <end position="60"/>
    </location>
</feature>
<evidence type="ECO:0000256" key="2">
    <source>
        <dbReference type="ARBA" id="ARBA00022643"/>
    </source>
</evidence>
<comment type="caution">
    <text evidence="6">The sequence shown here is derived from an EMBL/GenBank/DDBJ whole genome shotgun (WGS) entry which is preliminary data.</text>
</comment>
<dbReference type="CDD" id="cd00130">
    <property type="entry name" value="PAS"/>
    <property type="match status" value="1"/>
</dbReference>
<dbReference type="Proteomes" id="UP001166286">
    <property type="component" value="Unassembled WGS sequence"/>
</dbReference>
<dbReference type="InterPro" id="IPR035965">
    <property type="entry name" value="PAS-like_dom_sf"/>
</dbReference>
<feature type="compositionally biased region" description="Low complexity" evidence="4">
    <location>
        <begin position="47"/>
        <end position="58"/>
    </location>
</feature>
<dbReference type="NCBIfam" id="TIGR00229">
    <property type="entry name" value="sensory_box"/>
    <property type="match status" value="1"/>
</dbReference>
<reference evidence="6" key="1">
    <citation type="submission" date="2023-03" db="EMBL/GenBank/DDBJ databases">
        <title>Complete genome of Cladonia borealis.</title>
        <authorList>
            <person name="Park H."/>
        </authorList>
    </citation>
    <scope>NUCLEOTIDE SEQUENCE</scope>
    <source>
        <strain evidence="6">ANT050790</strain>
    </source>
</reference>
<dbReference type="InterPro" id="IPR036305">
    <property type="entry name" value="RGS_sf"/>
</dbReference>
<evidence type="ECO:0000256" key="3">
    <source>
        <dbReference type="ARBA" id="ARBA00022991"/>
    </source>
</evidence>
<dbReference type="InterPro" id="IPR016137">
    <property type="entry name" value="RGS"/>
</dbReference>